<reference evidence="2 3" key="1">
    <citation type="submission" date="2020-03" db="EMBL/GenBank/DDBJ databases">
        <title>Whole genome shotgun sequence of Phytohabitans suffuscus NBRC 105367.</title>
        <authorList>
            <person name="Komaki H."/>
            <person name="Tamura T."/>
        </authorList>
    </citation>
    <scope>NUCLEOTIDE SEQUENCE [LARGE SCALE GENOMIC DNA]</scope>
    <source>
        <strain evidence="2 3">NBRC 105367</strain>
    </source>
</reference>
<protein>
    <submittedName>
        <fullName evidence="2">Membrane protein</fullName>
    </submittedName>
</protein>
<name>A0A6F8YQF2_9ACTN</name>
<evidence type="ECO:0000313" key="2">
    <source>
        <dbReference type="EMBL" id="BCB88138.1"/>
    </source>
</evidence>
<keyword evidence="1" id="KW-1133">Transmembrane helix</keyword>
<keyword evidence="1" id="KW-0472">Membrane</keyword>
<keyword evidence="1" id="KW-0812">Transmembrane</keyword>
<feature type="transmembrane region" description="Helical" evidence="1">
    <location>
        <begin position="145"/>
        <end position="165"/>
    </location>
</feature>
<organism evidence="2 3">
    <name type="scientific">Phytohabitans suffuscus</name>
    <dbReference type="NCBI Taxonomy" id="624315"/>
    <lineage>
        <taxon>Bacteria</taxon>
        <taxon>Bacillati</taxon>
        <taxon>Actinomycetota</taxon>
        <taxon>Actinomycetes</taxon>
        <taxon>Micromonosporales</taxon>
        <taxon>Micromonosporaceae</taxon>
    </lineage>
</organism>
<feature type="transmembrane region" description="Helical" evidence="1">
    <location>
        <begin position="21"/>
        <end position="41"/>
    </location>
</feature>
<proteinExistence type="predicted"/>
<dbReference type="PANTHER" id="PTHR36840">
    <property type="entry name" value="BLL5714 PROTEIN"/>
    <property type="match status" value="1"/>
</dbReference>
<keyword evidence="3" id="KW-1185">Reference proteome</keyword>
<feature type="transmembrane region" description="Helical" evidence="1">
    <location>
        <begin position="314"/>
        <end position="335"/>
    </location>
</feature>
<reference evidence="2 3" key="2">
    <citation type="submission" date="2020-03" db="EMBL/GenBank/DDBJ databases">
        <authorList>
            <person name="Ichikawa N."/>
            <person name="Kimura A."/>
            <person name="Kitahashi Y."/>
            <person name="Uohara A."/>
        </authorList>
    </citation>
    <scope>NUCLEOTIDE SEQUENCE [LARGE SCALE GENOMIC DNA]</scope>
    <source>
        <strain evidence="2 3">NBRC 105367</strain>
    </source>
</reference>
<accession>A0A6F8YQF2</accession>
<dbReference type="AlphaFoldDB" id="A0A6F8YQF2"/>
<sequence length="399" mass="43211">MAASRAEALLRKPGEPRGTSYLELFFDLVFVFALTQLSLWLLDELASPRHIVLVAQALLLLLTLMMLWFATAWLTNLFDPRRAEIQLVVAGAMFGVLVMAVSLPEAFGSRGLVFAGAYVAVHIGRGLVLVSVLRGHEAQRRSVGALVWFGLSAVPWIIGATAAGLTRMALWTLAIAIEYTAVMLLFAPVPWIHRPRLTRWPIAPEHMAERYRQFFLIALGELIAVTGTSDGAHYLKNFGASVAFFMSFATTVLVWLTYLYRAGELMPAVFAAAPAPARLVRRALLAHVIMVAGIVATDAGFELVIAHPLRHIDLPWLCLVVGGPVVFLAGRVLFGQMIFARVSKSRVVGALMLVGASPAMMFLPPLAITTVVALVLAGIVTYDTVLARGRTPTPPSPPG</sequence>
<feature type="transmembrane region" description="Helical" evidence="1">
    <location>
        <begin position="113"/>
        <end position="133"/>
    </location>
</feature>
<feature type="transmembrane region" description="Helical" evidence="1">
    <location>
        <begin position="238"/>
        <end position="260"/>
    </location>
</feature>
<dbReference type="EMBL" id="AP022871">
    <property type="protein sequence ID" value="BCB88138.1"/>
    <property type="molecule type" value="Genomic_DNA"/>
</dbReference>
<feature type="transmembrane region" description="Helical" evidence="1">
    <location>
        <begin position="53"/>
        <end position="75"/>
    </location>
</feature>
<gene>
    <name evidence="2" type="ORF">Psuf_054510</name>
</gene>
<dbReference type="InterPro" id="IPR010640">
    <property type="entry name" value="Low_temperature_requirement_A"/>
</dbReference>
<dbReference type="Pfam" id="PF06772">
    <property type="entry name" value="LtrA"/>
    <property type="match status" value="1"/>
</dbReference>
<evidence type="ECO:0000256" key="1">
    <source>
        <dbReference type="SAM" id="Phobius"/>
    </source>
</evidence>
<feature type="transmembrane region" description="Helical" evidence="1">
    <location>
        <begin position="347"/>
        <end position="380"/>
    </location>
</feature>
<dbReference type="KEGG" id="psuu:Psuf_054510"/>
<feature type="transmembrane region" description="Helical" evidence="1">
    <location>
        <begin position="284"/>
        <end position="308"/>
    </location>
</feature>
<dbReference type="Proteomes" id="UP000503011">
    <property type="component" value="Chromosome"/>
</dbReference>
<dbReference type="PANTHER" id="PTHR36840:SF1">
    <property type="entry name" value="BLL5714 PROTEIN"/>
    <property type="match status" value="1"/>
</dbReference>
<feature type="transmembrane region" description="Helical" evidence="1">
    <location>
        <begin position="171"/>
        <end position="193"/>
    </location>
</feature>
<evidence type="ECO:0000313" key="3">
    <source>
        <dbReference type="Proteomes" id="UP000503011"/>
    </source>
</evidence>
<feature type="transmembrane region" description="Helical" evidence="1">
    <location>
        <begin position="87"/>
        <end position="107"/>
    </location>
</feature>